<protein>
    <submittedName>
        <fullName evidence="1">Uncharacterized protein</fullName>
    </submittedName>
</protein>
<comment type="caution">
    <text evidence="1">The sequence shown here is derived from an EMBL/GenBank/DDBJ whole genome shotgun (WGS) entry which is preliminary data.</text>
</comment>
<sequence length="250" mass="29003">MYVQSNGFAGHSAWLGDDKELESYTFWSRFTVKQTYDELRPKRTFAPHVSNHKTRTGDWNADTAVHGPQSMQHGWEWYEMGFITCWNASGHLTLLCFDVPAKSQPVVQSVFCSQSVDTTCPYAVFAVVSDELLRLYDNSVWSIRNHISQWEARRSQETDYVLLHEIARHGVHVSETLIVAVRSLGAIRQHHDKFTTEKHLVSGNRKRRSWNAVGDDLEFQLRFLEGLMERSQANNARIQNEITLEYRKRD</sequence>
<evidence type="ECO:0000313" key="1">
    <source>
        <dbReference type="EMBL" id="KAL1598074.1"/>
    </source>
</evidence>
<dbReference type="EMBL" id="JAKIXB020000024">
    <property type="protein sequence ID" value="KAL1598074.1"/>
    <property type="molecule type" value="Genomic_DNA"/>
</dbReference>
<name>A0ABR3R0Z5_9PLEO</name>
<organism evidence="1 2">
    <name type="scientific">Nothophoma quercina</name>
    <dbReference type="NCBI Taxonomy" id="749835"/>
    <lineage>
        <taxon>Eukaryota</taxon>
        <taxon>Fungi</taxon>
        <taxon>Dikarya</taxon>
        <taxon>Ascomycota</taxon>
        <taxon>Pezizomycotina</taxon>
        <taxon>Dothideomycetes</taxon>
        <taxon>Pleosporomycetidae</taxon>
        <taxon>Pleosporales</taxon>
        <taxon>Pleosporineae</taxon>
        <taxon>Didymellaceae</taxon>
        <taxon>Nothophoma</taxon>
    </lineage>
</organism>
<gene>
    <name evidence="1" type="ORF">SLS59_007084</name>
</gene>
<evidence type="ECO:0000313" key="2">
    <source>
        <dbReference type="Proteomes" id="UP001521222"/>
    </source>
</evidence>
<reference evidence="1 2" key="1">
    <citation type="submission" date="2024-02" db="EMBL/GenBank/DDBJ databases">
        <title>De novo assembly and annotation of 12 fungi associated with fruit tree decline syndrome in Ontario, Canada.</title>
        <authorList>
            <person name="Sulman M."/>
            <person name="Ellouze W."/>
            <person name="Ilyukhin E."/>
        </authorList>
    </citation>
    <scope>NUCLEOTIDE SEQUENCE [LARGE SCALE GENOMIC DNA]</scope>
    <source>
        <strain evidence="1 2">M97-236</strain>
    </source>
</reference>
<dbReference type="Proteomes" id="UP001521222">
    <property type="component" value="Unassembled WGS sequence"/>
</dbReference>
<keyword evidence="2" id="KW-1185">Reference proteome</keyword>
<accession>A0ABR3R0Z5</accession>
<proteinExistence type="predicted"/>